<evidence type="ECO:0000313" key="1">
    <source>
        <dbReference type="EMBL" id="SCX93323.1"/>
    </source>
</evidence>
<dbReference type="EMBL" id="FMUN01000002">
    <property type="protein sequence ID" value="SCX93323.1"/>
    <property type="molecule type" value="Genomic_DNA"/>
</dbReference>
<dbReference type="OrthoDB" id="9788830at2"/>
<dbReference type="Proteomes" id="UP000183104">
    <property type="component" value="Unassembled WGS sequence"/>
</dbReference>
<protein>
    <recommendedName>
        <fullName evidence="3">rRNA small subunit methyltransferase F RNA-binding PUA-like domain-containing protein</fullName>
    </recommendedName>
</protein>
<sequence>MSRDSAAFEPYPDPGEIWRYLEDRFGLERDLFARHRLWWRAGDKREKPVWIVHEDCAPPVEVKVDWVGLCLMRQPPPRGFPTSAFLRRFGAPATRNVVDVDWDTGLRLMYNHQIEHAPLDDKGGPYIVRSPRTVLGRGWVRKGRLILDTPKGWPNQLMPRTELAEVGEAP</sequence>
<evidence type="ECO:0008006" key="3">
    <source>
        <dbReference type="Google" id="ProtNLM"/>
    </source>
</evidence>
<accession>A0A0P9EBQ5</accession>
<reference evidence="2" key="1">
    <citation type="submission" date="2016-10" db="EMBL/GenBank/DDBJ databases">
        <authorList>
            <person name="Varghese N."/>
        </authorList>
    </citation>
    <scope>NUCLEOTIDE SEQUENCE [LARGE SCALE GENOMIC DNA]</scope>
    <source>
        <strain evidence="2">HL 19</strain>
    </source>
</reference>
<dbReference type="RefSeq" id="WP_054966713.1">
    <property type="nucleotide sequence ID" value="NZ_FMUN01000002.1"/>
</dbReference>
<proteinExistence type="predicted"/>
<gene>
    <name evidence="1" type="ORF">SAMN05661077_0758</name>
</gene>
<keyword evidence="2" id="KW-1185">Reference proteome</keyword>
<evidence type="ECO:0000313" key="2">
    <source>
        <dbReference type="Proteomes" id="UP000183104"/>
    </source>
</evidence>
<dbReference type="AlphaFoldDB" id="A0A0P9EBQ5"/>
<name>A0A0P9EBQ5_9GAMM</name>
<organism evidence="1 2">
    <name type="scientific">Thiohalorhabdus denitrificans</name>
    <dbReference type="NCBI Taxonomy" id="381306"/>
    <lineage>
        <taxon>Bacteria</taxon>
        <taxon>Pseudomonadati</taxon>
        <taxon>Pseudomonadota</taxon>
        <taxon>Gammaproteobacteria</taxon>
        <taxon>Thiohalorhabdales</taxon>
        <taxon>Thiohalorhabdaceae</taxon>
        <taxon>Thiohalorhabdus</taxon>
    </lineage>
</organism>